<dbReference type="PANTHER" id="PTHR12631">
    <property type="entry name" value="ALPHA-L-IDURONIDASE"/>
    <property type="match status" value="1"/>
</dbReference>
<evidence type="ECO:0000256" key="1">
    <source>
        <dbReference type="ARBA" id="ARBA00022801"/>
    </source>
</evidence>
<dbReference type="OrthoDB" id="9776971at2"/>
<dbReference type="InterPro" id="IPR013529">
    <property type="entry name" value="Glyco_hydro_42_N"/>
</dbReference>
<evidence type="ECO:0000256" key="2">
    <source>
        <dbReference type="ARBA" id="ARBA00023295"/>
    </source>
</evidence>
<dbReference type="Pfam" id="PF02449">
    <property type="entry name" value="Glyco_hydro_42"/>
    <property type="match status" value="1"/>
</dbReference>
<organism evidence="7 8">
    <name type="scientific">Microbacterium testaceum</name>
    <name type="common">Aureobacterium testaceum</name>
    <name type="synonym">Brevibacterium testaceum</name>
    <dbReference type="NCBI Taxonomy" id="2033"/>
    <lineage>
        <taxon>Bacteria</taxon>
        <taxon>Bacillati</taxon>
        <taxon>Actinomycetota</taxon>
        <taxon>Actinomycetes</taxon>
        <taxon>Micrococcales</taxon>
        <taxon>Microbacteriaceae</taxon>
        <taxon>Microbacterium</taxon>
    </lineage>
</organism>
<dbReference type="InterPro" id="IPR025965">
    <property type="entry name" value="FlgD/Vpr_Ig-like"/>
</dbReference>
<dbReference type="Gene3D" id="2.60.120.260">
    <property type="entry name" value="Galactose-binding domain-like"/>
    <property type="match status" value="1"/>
</dbReference>
<dbReference type="GO" id="GO:0009341">
    <property type="term" value="C:beta-galactosidase complex"/>
    <property type="evidence" value="ECO:0007669"/>
    <property type="project" value="InterPro"/>
</dbReference>
<dbReference type="Pfam" id="PF13860">
    <property type="entry name" value="FlgD_ig"/>
    <property type="match status" value="1"/>
</dbReference>
<name>A0A147EWG9_MICTE</name>
<protein>
    <submittedName>
        <fullName evidence="7">Uncharacterized protein</fullName>
    </submittedName>
</protein>
<dbReference type="InterPro" id="IPR008979">
    <property type="entry name" value="Galactose-bd-like_sf"/>
</dbReference>
<evidence type="ECO:0000256" key="4">
    <source>
        <dbReference type="SAM" id="SignalP"/>
    </source>
</evidence>
<keyword evidence="1" id="KW-0378">Hydrolase</keyword>
<evidence type="ECO:0000259" key="5">
    <source>
        <dbReference type="Pfam" id="PF02449"/>
    </source>
</evidence>
<keyword evidence="4" id="KW-0732">Signal</keyword>
<feature type="domain" description="Glycoside hydrolase family 42 N-terminal" evidence="5">
    <location>
        <begin position="407"/>
        <end position="459"/>
    </location>
</feature>
<proteinExistence type="predicted"/>
<gene>
    <name evidence="7" type="ORF">NS220_10375</name>
</gene>
<feature type="compositionally biased region" description="Low complexity" evidence="3">
    <location>
        <begin position="46"/>
        <end position="66"/>
    </location>
</feature>
<dbReference type="SUPFAM" id="SSF51445">
    <property type="entry name" value="(Trans)glycosidases"/>
    <property type="match status" value="1"/>
</dbReference>
<reference evidence="7 8" key="1">
    <citation type="journal article" date="2016" name="Front. Microbiol.">
        <title>Genomic Resource of Rice Seed Associated Bacteria.</title>
        <authorList>
            <person name="Midha S."/>
            <person name="Bansal K."/>
            <person name="Sharma S."/>
            <person name="Kumar N."/>
            <person name="Patil P.P."/>
            <person name="Chaudhry V."/>
            <person name="Patil P.B."/>
        </authorList>
    </citation>
    <scope>NUCLEOTIDE SEQUENCE [LARGE SCALE GENOMIC DNA]</scope>
    <source>
        <strain evidence="7 8">NS220</strain>
    </source>
</reference>
<dbReference type="PANTHER" id="PTHR12631:SF10">
    <property type="entry name" value="BETA-XYLOSIDASE-LIKE PROTEIN-RELATED"/>
    <property type="match status" value="1"/>
</dbReference>
<evidence type="ECO:0000313" key="7">
    <source>
        <dbReference type="EMBL" id="KTR94089.1"/>
    </source>
</evidence>
<dbReference type="AlphaFoldDB" id="A0A147EWG9"/>
<feature type="region of interest" description="Disordered" evidence="3">
    <location>
        <begin position="36"/>
        <end position="109"/>
    </location>
</feature>
<sequence length="1039" mass="108685">MLKILSIATVVALSATLPAPSAHALSAPPAHVAAGGTLESSSNVDATAATRTESSASPDPTISATPPASPSPTSDPAPSGTPLPEASASPSPSADHQRTAAPVPTPAVTPTSALEATTAAGLVTAESFASADDWTLVSGRGSISSSTDATEGNRSLKMDYDFGGGTFEIGRVATPQDIDTTGLRALKLDVKGDGSFNTLYLRVRDATGEVLYYRVGNISNKDWTTATVDLSKAPSATTGGNGDGIIDAPIALFRLVVVRNGTQPATGSVRVDNLRVDDSGWTAPRASAGSIIPGSGTADVSFTTGGAGDYRLRLIDPAGNTRTFTGTVQGAQTETNRWDGKSDSGTSLAGVVRAVLEYDSTADGKLSGQLTVATPYLIGATQRAASATAGSVAAVNSSLTTYESLAKADTDAAAMEDAYVRYAREEFEWNRVEPRKGFFDWPKFDQAVSVARARNIDIIGKLVYTADWATSAPAGTPSSSARYYPPADYADYVNYAVATVERYKDRVKVWEIWNEPNIEQYWKPSPDASAYARLLKATYAAIKKVQPDAIVLTGGLAGYSEQYLNSLRDAGAIDSFDGIGLHTYVQGAPESSTIDSWISAAQSWIARNAPGRSLWITETGWSTCTSCGSGAGVSEADQAAYLSRSMIDAAAHGVAAYAWFNLVELGGSASRLDNYGLIEQSGRKKPAYSALARTGAGMAGSVAAGTASPSAGTSTVLSDLARTTDVKSKSLGEGATSKVSAVTTRVAGSGAIALDYNYKASTAEGTSLTMNLPVSGRPSAVSVWTYGDNSNSSIYMKITDAKGEIFEGKVGNAGPEGWSRQTLYFDGLNPSYKSYGSNVDKKIDYPITVTDVHVFKSSTSKTSGRIIFDDVTAHYGTSTRGVVFYGRNFVTQALYRPDFATTRVPVANTTAYIYDRGALQAVPVDSSLGAEVTVSSAPKFLVSSNRVNPSSVEPGSPVSLRLVTGDRTTITVQIYTKSGKLVRTITDSRSYLSGAREIAWDGKVTGGTVASPGDYRFRISVSGPDGRTVAWGRPFTISG</sequence>
<feature type="signal peptide" evidence="4">
    <location>
        <begin position="1"/>
        <end position="24"/>
    </location>
</feature>
<dbReference type="GO" id="GO:0004565">
    <property type="term" value="F:beta-galactosidase activity"/>
    <property type="evidence" value="ECO:0007669"/>
    <property type="project" value="InterPro"/>
</dbReference>
<evidence type="ECO:0000313" key="8">
    <source>
        <dbReference type="Proteomes" id="UP000075025"/>
    </source>
</evidence>
<dbReference type="SUPFAM" id="SSF49785">
    <property type="entry name" value="Galactose-binding domain-like"/>
    <property type="match status" value="1"/>
</dbReference>
<dbReference type="Proteomes" id="UP000075025">
    <property type="component" value="Unassembled WGS sequence"/>
</dbReference>
<evidence type="ECO:0000256" key="3">
    <source>
        <dbReference type="SAM" id="MobiDB-lite"/>
    </source>
</evidence>
<dbReference type="EMBL" id="LDRT01000065">
    <property type="protein sequence ID" value="KTR94089.1"/>
    <property type="molecule type" value="Genomic_DNA"/>
</dbReference>
<accession>A0A147EWG9</accession>
<comment type="caution">
    <text evidence="7">The sequence shown here is derived from an EMBL/GenBank/DDBJ whole genome shotgun (WGS) entry which is preliminary data.</text>
</comment>
<feature type="compositionally biased region" description="Pro residues" evidence="3">
    <location>
        <begin position="67"/>
        <end position="81"/>
    </location>
</feature>
<dbReference type="Gene3D" id="2.60.40.4070">
    <property type="match status" value="1"/>
</dbReference>
<evidence type="ECO:0000259" key="6">
    <source>
        <dbReference type="Pfam" id="PF13860"/>
    </source>
</evidence>
<dbReference type="InterPro" id="IPR051923">
    <property type="entry name" value="Glycosyl_Hydrolase_39"/>
</dbReference>
<dbReference type="GO" id="GO:0005975">
    <property type="term" value="P:carbohydrate metabolic process"/>
    <property type="evidence" value="ECO:0007669"/>
    <property type="project" value="InterPro"/>
</dbReference>
<feature type="domain" description="FlgD/Vpr Ig-like" evidence="6">
    <location>
        <begin position="953"/>
        <end position="1022"/>
    </location>
</feature>
<feature type="chain" id="PRO_5007544652" evidence="4">
    <location>
        <begin position="25"/>
        <end position="1039"/>
    </location>
</feature>
<feature type="compositionally biased region" description="Low complexity" evidence="3">
    <location>
        <begin position="82"/>
        <end position="109"/>
    </location>
</feature>
<dbReference type="PATRIC" id="fig|2033.6.peg.3214"/>
<dbReference type="Gene3D" id="3.20.20.80">
    <property type="entry name" value="Glycosidases"/>
    <property type="match status" value="1"/>
</dbReference>
<keyword evidence="2" id="KW-0326">Glycosidase</keyword>
<dbReference type="RefSeq" id="WP_058623974.1">
    <property type="nucleotide sequence ID" value="NZ_LDRT01000065.1"/>
</dbReference>
<dbReference type="InterPro" id="IPR017853">
    <property type="entry name" value="GH"/>
</dbReference>